<proteinExistence type="predicted"/>
<gene>
    <name evidence="1" type="ORF">M4L89_12435</name>
</gene>
<dbReference type="Proteomes" id="UP001152422">
    <property type="component" value="Unassembled WGS sequence"/>
</dbReference>
<dbReference type="Pfam" id="PF20457">
    <property type="entry name" value="DUF6710"/>
    <property type="match status" value="1"/>
</dbReference>
<protein>
    <submittedName>
        <fullName evidence="1">Uncharacterized protein</fullName>
    </submittedName>
</protein>
<dbReference type="AlphaFoldDB" id="A0A9X4L6S5"/>
<evidence type="ECO:0000313" key="2">
    <source>
        <dbReference type="Proteomes" id="UP001152422"/>
    </source>
</evidence>
<name>A0A9X4L6S5_9STAP</name>
<dbReference type="InterPro" id="IPR046556">
    <property type="entry name" value="DUF6710"/>
</dbReference>
<dbReference type="RefSeq" id="WP_107518130.1">
    <property type="nucleotide sequence ID" value="NZ_JAMBPY010000008.1"/>
</dbReference>
<organism evidence="1 2">
    <name type="scientific">Staphylococcus equorum</name>
    <dbReference type="NCBI Taxonomy" id="246432"/>
    <lineage>
        <taxon>Bacteria</taxon>
        <taxon>Bacillati</taxon>
        <taxon>Bacillota</taxon>
        <taxon>Bacilli</taxon>
        <taxon>Bacillales</taxon>
        <taxon>Staphylococcaceae</taxon>
        <taxon>Staphylococcus</taxon>
    </lineage>
</organism>
<accession>A0A9X4L6S5</accession>
<reference evidence="1" key="1">
    <citation type="submission" date="2022-05" db="EMBL/GenBank/DDBJ databases">
        <title>Comparative genomics of Staphylococcus equorum isolates.</title>
        <authorList>
            <person name="Luelf R.H."/>
        </authorList>
    </citation>
    <scope>NUCLEOTIDE SEQUENCE</scope>
    <source>
        <strain evidence="1">TMW 2.2497</strain>
    </source>
</reference>
<sequence>MIITLVLIIIILIVTIVCMVLKKPTNQTKKQYNHFMQNNKGLLDLNYHQYYDFGKNAQYLNNVLDNAREILKEDTFFEYTDKHPIFAYIRTFTMFIQTENSLNIAKQNGDKIEYTSQPIETKESFDYTSAYFYFFDEYIRRFAIVNKKYLSLNKQLTIDLSKDPIVSRVWNVNRLSDNLRSIGQNVIKKNLYLVELPKGFVEEPNKFKQNNNHYTTYIYPIGYIQVQNGNHSINAGIMKSEGELKVTDIYDISDLYKRYSFDGTYLIDHEKDKKTELIFEFGALFEIGRIMLNYPEVFPEEIQKALDIGGKEIE</sequence>
<evidence type="ECO:0000313" key="1">
    <source>
        <dbReference type="EMBL" id="MDG0847036.1"/>
    </source>
</evidence>
<dbReference type="EMBL" id="JAMBQA010000008">
    <property type="protein sequence ID" value="MDG0847036.1"/>
    <property type="molecule type" value="Genomic_DNA"/>
</dbReference>
<keyword evidence="2" id="KW-1185">Reference proteome</keyword>
<comment type="caution">
    <text evidence="1">The sequence shown here is derived from an EMBL/GenBank/DDBJ whole genome shotgun (WGS) entry which is preliminary data.</text>
</comment>